<comment type="caution">
    <text evidence="9">The sequence shown here is derived from an EMBL/GenBank/DDBJ whole genome shotgun (WGS) entry which is preliminary data.</text>
</comment>
<comment type="function">
    <text evidence="1 8">Probably involved in transport through the plasma membrane.</text>
</comment>
<keyword evidence="10" id="KW-1185">Reference proteome</keyword>
<sequence>MKRYETCTTKSNSSGQQYQSCSNTNLILTYVYLALMFFWTVQVITNVLHTSIAGLFASYFFYEGTPEGYPSKNPYLSSLKRASIFSFGSICFGSLIVAILQTLRAILSYARSSNSDDPISVILIVCADCILSCIQSLLEYFNKYAYIEIAIYGKPFIKAAKDTWTLLTSKGIMALVNDCLVGNVVLMGSIAVGTICAIISYFLSLGIVNSVKSNNSNGILLAFIGFAFGVSIFQIINGVMTSGSSTTFVCLAEDPHAISRNHPSLYSTISSRYPDVVSGIER</sequence>
<evidence type="ECO:0000256" key="4">
    <source>
        <dbReference type="ARBA" id="ARBA00015388"/>
    </source>
</evidence>
<evidence type="ECO:0000256" key="3">
    <source>
        <dbReference type="ARBA" id="ARBA00007168"/>
    </source>
</evidence>
<comment type="caution">
    <text evidence="8">Lacks conserved residue(s) required for the propagation of feature annotation.</text>
</comment>
<dbReference type="Proteomes" id="UP000245609">
    <property type="component" value="Unassembled WGS sequence"/>
</dbReference>
<evidence type="ECO:0000256" key="2">
    <source>
        <dbReference type="ARBA" id="ARBA00004141"/>
    </source>
</evidence>
<evidence type="ECO:0000313" key="10">
    <source>
        <dbReference type="Proteomes" id="UP000245609"/>
    </source>
</evidence>
<feature type="transmembrane region" description="Helical" evidence="8">
    <location>
        <begin position="219"/>
        <end position="240"/>
    </location>
</feature>
<proteinExistence type="inferred from homology"/>
<dbReference type="PANTHER" id="PTHR12385">
    <property type="entry name" value="CHOLINE TRANSPORTER-LIKE (SLC FAMILY 44)"/>
    <property type="match status" value="1"/>
</dbReference>
<dbReference type="OrthoDB" id="44736at2759"/>
<evidence type="ECO:0000256" key="7">
    <source>
        <dbReference type="ARBA" id="ARBA00023136"/>
    </source>
</evidence>
<evidence type="ECO:0000256" key="5">
    <source>
        <dbReference type="ARBA" id="ARBA00022692"/>
    </source>
</evidence>
<evidence type="ECO:0000256" key="1">
    <source>
        <dbReference type="ARBA" id="ARBA00002957"/>
    </source>
</evidence>
<keyword evidence="7 8" id="KW-0472">Membrane</keyword>
<evidence type="ECO:0000313" key="9">
    <source>
        <dbReference type="EMBL" id="PVV01538.1"/>
    </source>
</evidence>
<dbReference type="AlphaFoldDB" id="A0A2T9ZAC0"/>
<name>A0A2T9ZAC0_9FUNG</name>
<feature type="transmembrane region" description="Helical" evidence="8">
    <location>
        <begin position="30"/>
        <end position="62"/>
    </location>
</feature>
<protein>
    <recommendedName>
        <fullName evidence="4 8">Protein PNS1</fullName>
    </recommendedName>
</protein>
<feature type="transmembrane region" description="Helical" evidence="8">
    <location>
        <begin position="82"/>
        <end position="107"/>
    </location>
</feature>
<reference evidence="9 10" key="1">
    <citation type="journal article" date="2018" name="MBio">
        <title>Comparative Genomics Reveals the Core Gene Toolbox for the Fungus-Insect Symbiosis.</title>
        <authorList>
            <person name="Wang Y."/>
            <person name="Stata M."/>
            <person name="Wang W."/>
            <person name="Stajich J.E."/>
            <person name="White M.M."/>
            <person name="Moncalvo J.M."/>
        </authorList>
    </citation>
    <scope>NUCLEOTIDE SEQUENCE [LARGE SCALE GENOMIC DNA]</scope>
    <source>
        <strain evidence="9 10">SC-DP-2</strain>
    </source>
</reference>
<dbReference type="InterPro" id="IPR007603">
    <property type="entry name" value="Choline_transptr-like"/>
</dbReference>
<dbReference type="PANTHER" id="PTHR12385:SF4">
    <property type="entry name" value="PROTEIN PNS1"/>
    <property type="match status" value="1"/>
</dbReference>
<comment type="subcellular location">
    <subcellularLocation>
        <location evidence="8">Cell membrane</location>
        <topology evidence="8">Multi-pass membrane protein</topology>
    </subcellularLocation>
    <subcellularLocation>
        <location evidence="2">Membrane</location>
        <topology evidence="2">Multi-pass membrane protein</topology>
    </subcellularLocation>
</comment>
<gene>
    <name evidence="9" type="ORF">BB560_004042</name>
</gene>
<dbReference type="Pfam" id="PF04515">
    <property type="entry name" value="Choline_transpo"/>
    <property type="match status" value="1"/>
</dbReference>
<comment type="similarity">
    <text evidence="3 8">Belongs to the CTL (choline transporter-like) family.</text>
</comment>
<dbReference type="GO" id="GO:0022857">
    <property type="term" value="F:transmembrane transporter activity"/>
    <property type="evidence" value="ECO:0007669"/>
    <property type="project" value="UniProtKB-UniRule"/>
</dbReference>
<evidence type="ECO:0000256" key="6">
    <source>
        <dbReference type="ARBA" id="ARBA00022989"/>
    </source>
</evidence>
<keyword evidence="6 8" id="KW-1133">Transmembrane helix</keyword>
<accession>A0A2T9ZAC0</accession>
<dbReference type="GO" id="GO:0005886">
    <property type="term" value="C:plasma membrane"/>
    <property type="evidence" value="ECO:0007669"/>
    <property type="project" value="UniProtKB-SubCell"/>
</dbReference>
<keyword evidence="5 8" id="KW-0812">Transmembrane</keyword>
<dbReference type="EMBL" id="MBFS01001004">
    <property type="protein sequence ID" value="PVV01538.1"/>
    <property type="molecule type" value="Genomic_DNA"/>
</dbReference>
<evidence type="ECO:0000256" key="8">
    <source>
        <dbReference type="RuleBase" id="RU368066"/>
    </source>
</evidence>
<organism evidence="9 10">
    <name type="scientific">Smittium megazygosporum</name>
    <dbReference type="NCBI Taxonomy" id="133381"/>
    <lineage>
        <taxon>Eukaryota</taxon>
        <taxon>Fungi</taxon>
        <taxon>Fungi incertae sedis</taxon>
        <taxon>Zoopagomycota</taxon>
        <taxon>Kickxellomycotina</taxon>
        <taxon>Harpellomycetes</taxon>
        <taxon>Harpellales</taxon>
        <taxon>Legeriomycetaceae</taxon>
        <taxon>Smittium</taxon>
    </lineage>
</organism>
<feature type="transmembrane region" description="Helical" evidence="8">
    <location>
        <begin position="119"/>
        <end position="138"/>
    </location>
</feature>
<feature type="transmembrane region" description="Helical" evidence="8">
    <location>
        <begin position="184"/>
        <end position="207"/>
    </location>
</feature>
<dbReference type="STRING" id="133381.A0A2T9ZAC0"/>